<accession>F0WG41</accession>
<evidence type="ECO:0000256" key="1">
    <source>
        <dbReference type="SAM" id="MobiDB-lite"/>
    </source>
</evidence>
<feature type="compositionally biased region" description="Polar residues" evidence="1">
    <location>
        <begin position="52"/>
        <end position="66"/>
    </location>
</feature>
<dbReference type="HOGENOM" id="CLU_1339622_0_0_1"/>
<sequence>MGWCFSREDEPLYDTRAFSSSKQPSALKAAFHDEFKPIEVKISSRKSESRNTHSQPVNKNSTSDFTSSRKAEEQTPAQSVRLHESESRLVASSNSDEGSNLLMKVEEPHEQTSDIAEDDTLMDRADNYRTLMPEITDERSLMAVAFDKTICHVNTMRSTDDSNDQESVLSEPKPTEIAQAKYESVNAQNGKKANRSKSRKKKGKK</sequence>
<gene>
    <name evidence="2" type="primary">AlNc14C87G5571</name>
    <name evidence="2" type="ORF">ALNC14_063190</name>
</gene>
<organism evidence="2">
    <name type="scientific">Albugo laibachii Nc14</name>
    <dbReference type="NCBI Taxonomy" id="890382"/>
    <lineage>
        <taxon>Eukaryota</taxon>
        <taxon>Sar</taxon>
        <taxon>Stramenopiles</taxon>
        <taxon>Oomycota</taxon>
        <taxon>Peronosporomycetes</taxon>
        <taxon>Albuginales</taxon>
        <taxon>Albuginaceae</taxon>
        <taxon>Albugo</taxon>
    </lineage>
</organism>
<proteinExistence type="predicted"/>
<dbReference type="EMBL" id="FR824132">
    <property type="protein sequence ID" value="CCA20176.1"/>
    <property type="molecule type" value="Genomic_DNA"/>
</dbReference>
<protein>
    <submittedName>
        <fullName evidence="2">AlNc14C87G5571 protein</fullName>
    </submittedName>
</protein>
<feature type="compositionally biased region" description="Basic residues" evidence="1">
    <location>
        <begin position="192"/>
        <end position="205"/>
    </location>
</feature>
<dbReference type="AlphaFoldDB" id="F0WG41"/>
<reference evidence="2" key="2">
    <citation type="submission" date="2011-02" db="EMBL/GenBank/DDBJ databases">
        <authorList>
            <person name="MacLean D."/>
        </authorList>
    </citation>
    <scope>NUCLEOTIDE SEQUENCE</scope>
</reference>
<name>F0WG41_9STRA</name>
<reference evidence="2" key="1">
    <citation type="journal article" date="2011" name="PLoS Biol.">
        <title>Gene gain and loss during evolution of obligate parasitism in the white rust pathogen of Arabidopsis thaliana.</title>
        <authorList>
            <person name="Kemen E."/>
            <person name="Gardiner A."/>
            <person name="Schultz-Larsen T."/>
            <person name="Kemen A.C."/>
            <person name="Balmuth A.L."/>
            <person name="Robert-Seilaniantz A."/>
            <person name="Bailey K."/>
            <person name="Holub E."/>
            <person name="Studholme D.J."/>
            <person name="Maclean D."/>
            <person name="Jones J.D."/>
        </authorList>
    </citation>
    <scope>NUCLEOTIDE SEQUENCE</scope>
</reference>
<feature type="region of interest" description="Disordered" evidence="1">
    <location>
        <begin position="156"/>
        <end position="205"/>
    </location>
</feature>
<feature type="region of interest" description="Disordered" evidence="1">
    <location>
        <begin position="41"/>
        <end position="99"/>
    </location>
</feature>
<evidence type="ECO:0000313" key="2">
    <source>
        <dbReference type="EMBL" id="CCA20176.1"/>
    </source>
</evidence>